<evidence type="ECO:0000313" key="17">
    <source>
        <dbReference type="Proteomes" id="UP001054945"/>
    </source>
</evidence>
<keyword evidence="4" id="KW-0819">tRNA processing</keyword>
<evidence type="ECO:0000313" key="16">
    <source>
        <dbReference type="EMBL" id="GIX82889.1"/>
    </source>
</evidence>
<dbReference type="GO" id="GO:0017150">
    <property type="term" value="F:tRNA dihydrouridine synthase activity"/>
    <property type="evidence" value="ECO:0007669"/>
    <property type="project" value="InterPro"/>
</dbReference>
<evidence type="ECO:0000256" key="9">
    <source>
        <dbReference type="ARBA" id="ARBA00038890"/>
    </source>
</evidence>
<keyword evidence="5" id="KW-0521">NADP</keyword>
<organism evidence="16 17">
    <name type="scientific">Caerostris extrusa</name>
    <name type="common">Bark spider</name>
    <name type="synonym">Caerostris bankana</name>
    <dbReference type="NCBI Taxonomy" id="172846"/>
    <lineage>
        <taxon>Eukaryota</taxon>
        <taxon>Metazoa</taxon>
        <taxon>Ecdysozoa</taxon>
        <taxon>Arthropoda</taxon>
        <taxon>Chelicerata</taxon>
        <taxon>Arachnida</taxon>
        <taxon>Araneae</taxon>
        <taxon>Araneomorphae</taxon>
        <taxon>Entelegynae</taxon>
        <taxon>Araneoidea</taxon>
        <taxon>Araneidae</taxon>
        <taxon>Caerostris</taxon>
    </lineage>
</organism>
<proteinExistence type="inferred from homology"/>
<comment type="catalytic activity">
    <reaction evidence="10">
        <text>5,6-dihydrouridine(17) in tRNA + NAD(+) = uridine(17) in tRNA + NADH + H(+)</text>
        <dbReference type="Rhea" id="RHEA:53372"/>
        <dbReference type="Rhea" id="RHEA-COMP:13541"/>
        <dbReference type="Rhea" id="RHEA-COMP:13542"/>
        <dbReference type="ChEBI" id="CHEBI:15378"/>
        <dbReference type="ChEBI" id="CHEBI:57540"/>
        <dbReference type="ChEBI" id="CHEBI:57945"/>
        <dbReference type="ChEBI" id="CHEBI:65315"/>
        <dbReference type="ChEBI" id="CHEBI:74443"/>
        <dbReference type="EC" id="1.3.1.88"/>
    </reaction>
    <physiologicalReaction direction="right-to-left" evidence="10">
        <dbReference type="Rhea" id="RHEA:53374"/>
    </physiologicalReaction>
</comment>
<evidence type="ECO:0000256" key="13">
    <source>
        <dbReference type="ARBA" id="ARBA00049467"/>
    </source>
</evidence>
<feature type="domain" description="DUS-like FMN-binding" evidence="15">
    <location>
        <begin position="20"/>
        <end position="263"/>
    </location>
</feature>
<feature type="region of interest" description="Disordered" evidence="14">
    <location>
        <begin position="355"/>
        <end position="395"/>
    </location>
</feature>
<evidence type="ECO:0000256" key="1">
    <source>
        <dbReference type="ARBA" id="ARBA00001917"/>
    </source>
</evidence>
<dbReference type="EMBL" id="BPLR01020818">
    <property type="protein sequence ID" value="GIX82889.1"/>
    <property type="molecule type" value="Genomic_DNA"/>
</dbReference>
<comment type="caution">
    <text evidence="16">The sequence shown here is derived from an EMBL/GenBank/DDBJ whole genome shotgun (WGS) entry which is preliminary data.</text>
</comment>
<comment type="catalytic activity">
    <reaction evidence="13">
        <text>5,6-dihydrouridine(17) in tRNA + NADP(+) = uridine(17) in tRNA + NADPH + H(+)</text>
        <dbReference type="Rhea" id="RHEA:53368"/>
        <dbReference type="Rhea" id="RHEA-COMP:13541"/>
        <dbReference type="Rhea" id="RHEA-COMP:13542"/>
        <dbReference type="ChEBI" id="CHEBI:15378"/>
        <dbReference type="ChEBI" id="CHEBI:57783"/>
        <dbReference type="ChEBI" id="CHEBI:58349"/>
        <dbReference type="ChEBI" id="CHEBI:65315"/>
        <dbReference type="ChEBI" id="CHEBI:74443"/>
        <dbReference type="EC" id="1.3.1.88"/>
    </reaction>
    <physiologicalReaction direction="right-to-left" evidence="13">
        <dbReference type="Rhea" id="RHEA:53370"/>
    </physiologicalReaction>
</comment>
<dbReference type="PANTHER" id="PTHR11082:SF5">
    <property type="entry name" value="TRNA-DIHYDROURIDINE(16_17) SYNTHASE [NAD(P)(+)]-LIKE"/>
    <property type="match status" value="1"/>
</dbReference>
<comment type="cofactor">
    <cofactor evidence="1">
        <name>FMN</name>
        <dbReference type="ChEBI" id="CHEBI:58210"/>
    </cofactor>
</comment>
<keyword evidence="3" id="KW-0288">FMN</keyword>
<dbReference type="Pfam" id="PF01207">
    <property type="entry name" value="Dus"/>
    <property type="match status" value="1"/>
</dbReference>
<evidence type="ECO:0000256" key="10">
    <source>
        <dbReference type="ARBA" id="ARBA00047287"/>
    </source>
</evidence>
<dbReference type="SUPFAM" id="SSF51395">
    <property type="entry name" value="FMN-linked oxidoreductases"/>
    <property type="match status" value="1"/>
</dbReference>
<gene>
    <name evidence="16" type="primary">Dus1l</name>
    <name evidence="16" type="ORF">CEXT_52541</name>
</gene>
<name>A0AAV4NHF3_CAEEX</name>
<evidence type="ECO:0000256" key="7">
    <source>
        <dbReference type="ARBA" id="ARBA00023027"/>
    </source>
</evidence>
<dbReference type="EC" id="1.3.1.88" evidence="9"/>
<keyword evidence="17" id="KW-1185">Reference proteome</keyword>
<comment type="similarity">
    <text evidence="8">Belongs to the Dus family. Dus1 subfamily.</text>
</comment>
<evidence type="ECO:0000256" key="8">
    <source>
        <dbReference type="ARBA" id="ARBA00038313"/>
    </source>
</evidence>
<dbReference type="InterPro" id="IPR018517">
    <property type="entry name" value="tRNA_hU_synthase_CS"/>
</dbReference>
<dbReference type="PROSITE" id="PS01136">
    <property type="entry name" value="UPF0034"/>
    <property type="match status" value="1"/>
</dbReference>
<reference evidence="16 17" key="1">
    <citation type="submission" date="2021-06" db="EMBL/GenBank/DDBJ databases">
        <title>Caerostris extrusa draft genome.</title>
        <authorList>
            <person name="Kono N."/>
            <person name="Arakawa K."/>
        </authorList>
    </citation>
    <scope>NUCLEOTIDE SEQUENCE [LARGE SCALE GENOMIC DNA]</scope>
</reference>
<sequence>MLENSGYKFWKEKLGSPRLILAPMVDQSELAWRMLGRKYGAELCFTPMLHATVFLKDARYRKENLLTCPGDRPLIVQFCANDPNTFVEACKLAVGHCDAVDLNIGCPQSVARRGHYGAFLQEEWDLLKEMVSRVHKEVDIPVTCKIRIFEDIQRTIQYAQMLETAGCKNQRAKRTHDWFGQLGAYQSCKKNHGVSQVYFCYFRCNVKIPVFANGNIQNMADVHKCFKETGVDGVMIAEGSLHNPALFHGLTPPVWEMALEYLELAKTYPCPTSYVRGHVFKLCHHCLVREENKEIRQKIGSVNTLEEFRSAVLKLKNKYERNDMSSNTTDSMEKYGLPYPPWICQPYVRTVKPQESSKQVLDKSKTGSEESAAIQKRPITENTLSRKKMKKLEKNPDKQFGEKKFKFEKCQTCSNPKGERCSYQLCKVCCRKKTFNELLDCIGHKLLFYTKKKIRDEKLNATEMLQTSSSVSSATVQENMYSIPETVL</sequence>
<dbReference type="InterPro" id="IPR035587">
    <property type="entry name" value="DUS-like_FMN-bd"/>
</dbReference>
<evidence type="ECO:0000256" key="4">
    <source>
        <dbReference type="ARBA" id="ARBA00022694"/>
    </source>
</evidence>
<evidence type="ECO:0000256" key="6">
    <source>
        <dbReference type="ARBA" id="ARBA00023002"/>
    </source>
</evidence>
<evidence type="ECO:0000256" key="14">
    <source>
        <dbReference type="SAM" id="MobiDB-lite"/>
    </source>
</evidence>
<evidence type="ECO:0000256" key="3">
    <source>
        <dbReference type="ARBA" id="ARBA00022643"/>
    </source>
</evidence>
<evidence type="ECO:0000259" key="15">
    <source>
        <dbReference type="Pfam" id="PF01207"/>
    </source>
</evidence>
<dbReference type="Gene3D" id="3.20.20.70">
    <property type="entry name" value="Aldolase class I"/>
    <property type="match status" value="1"/>
</dbReference>
<evidence type="ECO:0000256" key="2">
    <source>
        <dbReference type="ARBA" id="ARBA00022630"/>
    </source>
</evidence>
<protein>
    <recommendedName>
        <fullName evidence="9">tRNA-dihydrouridine(16/17) synthase [NAD(P)(+)]</fullName>
        <ecNumber evidence="9">1.3.1.88</ecNumber>
    </recommendedName>
</protein>
<accession>A0AAV4NHF3</accession>
<keyword evidence="6" id="KW-0560">Oxidoreductase</keyword>
<dbReference type="Proteomes" id="UP001054945">
    <property type="component" value="Unassembled WGS sequence"/>
</dbReference>
<dbReference type="InterPro" id="IPR013785">
    <property type="entry name" value="Aldolase_TIM"/>
</dbReference>
<dbReference type="AlphaFoldDB" id="A0AAV4NHF3"/>
<dbReference type="PANTHER" id="PTHR11082">
    <property type="entry name" value="TRNA-DIHYDROURIDINE SYNTHASE"/>
    <property type="match status" value="1"/>
</dbReference>
<comment type="catalytic activity">
    <reaction evidence="12">
        <text>5,6-dihydrouridine(16) in tRNA + NAD(+) = uridine(16) in tRNA + NADH + H(+)</text>
        <dbReference type="Rhea" id="RHEA:53380"/>
        <dbReference type="Rhea" id="RHEA-COMP:13543"/>
        <dbReference type="Rhea" id="RHEA-COMP:13544"/>
        <dbReference type="ChEBI" id="CHEBI:15378"/>
        <dbReference type="ChEBI" id="CHEBI:57540"/>
        <dbReference type="ChEBI" id="CHEBI:57945"/>
        <dbReference type="ChEBI" id="CHEBI:65315"/>
        <dbReference type="ChEBI" id="CHEBI:74443"/>
        <dbReference type="EC" id="1.3.1.88"/>
    </reaction>
    <physiologicalReaction direction="right-to-left" evidence="12">
        <dbReference type="Rhea" id="RHEA:53382"/>
    </physiologicalReaction>
</comment>
<dbReference type="CDD" id="cd02801">
    <property type="entry name" value="DUS_like_FMN"/>
    <property type="match status" value="1"/>
</dbReference>
<dbReference type="GO" id="GO:0050660">
    <property type="term" value="F:flavin adenine dinucleotide binding"/>
    <property type="evidence" value="ECO:0007669"/>
    <property type="project" value="InterPro"/>
</dbReference>
<evidence type="ECO:0000256" key="5">
    <source>
        <dbReference type="ARBA" id="ARBA00022857"/>
    </source>
</evidence>
<evidence type="ECO:0000256" key="11">
    <source>
        <dbReference type="ARBA" id="ARBA00047652"/>
    </source>
</evidence>
<keyword evidence="2" id="KW-0285">Flavoprotein</keyword>
<keyword evidence="7" id="KW-0520">NAD</keyword>
<comment type="catalytic activity">
    <reaction evidence="11">
        <text>5,6-dihydrouridine(16) in tRNA + NADP(+) = uridine(16) in tRNA + NADPH + H(+)</text>
        <dbReference type="Rhea" id="RHEA:53376"/>
        <dbReference type="Rhea" id="RHEA-COMP:13543"/>
        <dbReference type="Rhea" id="RHEA-COMP:13544"/>
        <dbReference type="ChEBI" id="CHEBI:15378"/>
        <dbReference type="ChEBI" id="CHEBI:57783"/>
        <dbReference type="ChEBI" id="CHEBI:58349"/>
        <dbReference type="ChEBI" id="CHEBI:65315"/>
        <dbReference type="ChEBI" id="CHEBI:74443"/>
        <dbReference type="EC" id="1.3.1.88"/>
    </reaction>
    <physiologicalReaction direction="right-to-left" evidence="11">
        <dbReference type="Rhea" id="RHEA:53378"/>
    </physiologicalReaction>
</comment>
<evidence type="ECO:0000256" key="12">
    <source>
        <dbReference type="ARBA" id="ARBA00048934"/>
    </source>
</evidence>